<name>A9WHZ6_CHLAA</name>
<dbReference type="EnsemblBacteria" id="ABY35687">
    <property type="protein sequence ID" value="ABY35687"/>
    <property type="gene ID" value="Caur_2480"/>
</dbReference>
<keyword evidence="3" id="KW-1185">Reference proteome</keyword>
<evidence type="ECO:0000313" key="3">
    <source>
        <dbReference type="Proteomes" id="UP000002008"/>
    </source>
</evidence>
<protein>
    <recommendedName>
        <fullName evidence="4">DUF4491 domain-containing protein</fullName>
    </recommendedName>
</protein>
<dbReference type="Proteomes" id="UP000002008">
    <property type="component" value="Chromosome"/>
</dbReference>
<dbReference type="InParanoid" id="A9WHZ6"/>
<dbReference type="EMBL" id="CP000909">
    <property type="protein sequence ID" value="ABY35687.1"/>
    <property type="molecule type" value="Genomic_DNA"/>
</dbReference>
<dbReference type="InterPro" id="IPR027890">
    <property type="entry name" value="DUF4491"/>
</dbReference>
<evidence type="ECO:0000313" key="2">
    <source>
        <dbReference type="EMBL" id="ABY35687.1"/>
    </source>
</evidence>
<organism evidence="2 3">
    <name type="scientific">Chloroflexus aurantiacus (strain ATCC 29366 / DSM 635 / J-10-fl)</name>
    <dbReference type="NCBI Taxonomy" id="324602"/>
    <lineage>
        <taxon>Bacteria</taxon>
        <taxon>Bacillati</taxon>
        <taxon>Chloroflexota</taxon>
        <taxon>Chloroflexia</taxon>
        <taxon>Chloroflexales</taxon>
        <taxon>Chloroflexineae</taxon>
        <taxon>Chloroflexaceae</taxon>
        <taxon>Chloroflexus</taxon>
    </lineage>
</organism>
<gene>
    <name evidence="2" type="ordered locus">Caur_2480</name>
</gene>
<sequence length="137" mass="15320">MLQTSGLWLAIATFLSIWWGHVGVRWLEAKCADIRPPMVVLIIAGLLLNLVALFSANVTIGGVCSVVGISLWWDAFELVRQDRRVRHGHAPANPHNPRHARYLAEGRATIHDPLDREPGEALILPQQPVREREPETV</sequence>
<reference evidence="3" key="1">
    <citation type="journal article" date="2011" name="BMC Genomics">
        <title>Complete genome sequence of the filamentous anoxygenic phototrophic bacterium Chloroflexus aurantiacus.</title>
        <authorList>
            <person name="Tang K.H."/>
            <person name="Barry K."/>
            <person name="Chertkov O."/>
            <person name="Dalin E."/>
            <person name="Han C.S."/>
            <person name="Hauser L.J."/>
            <person name="Honchak B.M."/>
            <person name="Karbach L.E."/>
            <person name="Land M.L."/>
            <person name="Lapidus A."/>
            <person name="Larimer F.W."/>
            <person name="Mikhailova N."/>
            <person name="Pitluck S."/>
            <person name="Pierson B.K."/>
            <person name="Blankenship R.E."/>
        </authorList>
    </citation>
    <scope>NUCLEOTIDE SEQUENCE [LARGE SCALE GENOMIC DNA]</scope>
    <source>
        <strain evidence="3">ATCC 29366 / DSM 635 / J-10-fl</strain>
    </source>
</reference>
<evidence type="ECO:0008006" key="4">
    <source>
        <dbReference type="Google" id="ProtNLM"/>
    </source>
</evidence>
<dbReference type="PATRIC" id="fig|324602.8.peg.2795"/>
<accession>A9WHZ6</accession>
<feature type="transmembrane region" description="Helical" evidence="1">
    <location>
        <begin position="6"/>
        <end position="24"/>
    </location>
</feature>
<feature type="transmembrane region" description="Helical" evidence="1">
    <location>
        <begin position="36"/>
        <end position="54"/>
    </location>
</feature>
<keyword evidence="1" id="KW-0472">Membrane</keyword>
<dbReference type="Pfam" id="PF14898">
    <property type="entry name" value="DUF4491"/>
    <property type="match status" value="1"/>
</dbReference>
<dbReference type="AlphaFoldDB" id="A9WHZ6"/>
<keyword evidence="1" id="KW-0812">Transmembrane</keyword>
<proteinExistence type="predicted"/>
<keyword evidence="1" id="KW-1133">Transmembrane helix</keyword>
<evidence type="ECO:0000256" key="1">
    <source>
        <dbReference type="SAM" id="Phobius"/>
    </source>
</evidence>
<dbReference type="HOGENOM" id="CLU_1861626_0_0_0"/>
<dbReference type="RefSeq" id="WP_012258340.1">
    <property type="nucleotide sequence ID" value="NC_010175.1"/>
</dbReference>
<dbReference type="KEGG" id="cau:Caur_2480"/>